<name>A0A914I0H4_GLORO</name>
<dbReference type="WBParaSite" id="Gr19_v10_g5475.t1">
    <property type="protein sequence ID" value="Gr19_v10_g5475.t1"/>
    <property type="gene ID" value="Gr19_v10_g5475"/>
</dbReference>
<reference evidence="4" key="1">
    <citation type="submission" date="2022-11" db="UniProtKB">
        <authorList>
            <consortium name="WormBaseParasite"/>
        </authorList>
    </citation>
    <scope>IDENTIFICATION</scope>
</reference>
<keyword evidence="2" id="KW-0812">Transmembrane</keyword>
<proteinExistence type="predicted"/>
<protein>
    <submittedName>
        <fullName evidence="4">Transmembrane protein</fullName>
    </submittedName>
</protein>
<feature type="region of interest" description="Disordered" evidence="1">
    <location>
        <begin position="198"/>
        <end position="265"/>
    </location>
</feature>
<dbReference type="Proteomes" id="UP000887572">
    <property type="component" value="Unplaced"/>
</dbReference>
<feature type="transmembrane region" description="Helical" evidence="2">
    <location>
        <begin position="124"/>
        <end position="146"/>
    </location>
</feature>
<sequence>MRTFPEPEVSPHLLAAVVECAVFQKRSFIMDNYPTESGGRSNQGDFQSILSEMIGGSESGKLNQRQFIWLFRHLSADEKTEIAQMIGQCARKCAVTYGGTLAAVSIGFLEYMRRHKQKLPITSPRYVIGYPLTVLSSALFGVSFGFKRSTCGSELRQHIVRLYAKYDAQSGEDSAQMATGSVDSSPLKSYSQLREANRSGRLGQAVKPQQQWLQQQQQKTAPVVDGTGMSDGREDWGNYGLDGLFKPPPEDGGQSSSLPSTPKSF</sequence>
<dbReference type="AlphaFoldDB" id="A0A914I0H4"/>
<keyword evidence="3" id="KW-1185">Reference proteome</keyword>
<keyword evidence="2" id="KW-0472">Membrane</keyword>
<keyword evidence="2" id="KW-1133">Transmembrane helix</keyword>
<evidence type="ECO:0000313" key="3">
    <source>
        <dbReference type="Proteomes" id="UP000887572"/>
    </source>
</evidence>
<accession>A0A914I0H4</accession>
<feature type="transmembrane region" description="Helical" evidence="2">
    <location>
        <begin position="94"/>
        <end position="112"/>
    </location>
</feature>
<feature type="compositionally biased region" description="Polar residues" evidence="1">
    <location>
        <begin position="253"/>
        <end position="265"/>
    </location>
</feature>
<evidence type="ECO:0000256" key="1">
    <source>
        <dbReference type="SAM" id="MobiDB-lite"/>
    </source>
</evidence>
<feature type="compositionally biased region" description="Low complexity" evidence="1">
    <location>
        <begin position="209"/>
        <end position="218"/>
    </location>
</feature>
<evidence type="ECO:0000313" key="4">
    <source>
        <dbReference type="WBParaSite" id="Gr19_v10_g5475.t1"/>
    </source>
</evidence>
<organism evidence="3 4">
    <name type="scientific">Globodera rostochiensis</name>
    <name type="common">Golden nematode worm</name>
    <name type="synonym">Heterodera rostochiensis</name>
    <dbReference type="NCBI Taxonomy" id="31243"/>
    <lineage>
        <taxon>Eukaryota</taxon>
        <taxon>Metazoa</taxon>
        <taxon>Ecdysozoa</taxon>
        <taxon>Nematoda</taxon>
        <taxon>Chromadorea</taxon>
        <taxon>Rhabditida</taxon>
        <taxon>Tylenchina</taxon>
        <taxon>Tylenchomorpha</taxon>
        <taxon>Tylenchoidea</taxon>
        <taxon>Heteroderidae</taxon>
        <taxon>Heteroderinae</taxon>
        <taxon>Globodera</taxon>
    </lineage>
</organism>
<evidence type="ECO:0000256" key="2">
    <source>
        <dbReference type="SAM" id="Phobius"/>
    </source>
</evidence>